<organism evidence="5 6">
    <name type="scientific">Lasius platythorax</name>
    <dbReference type="NCBI Taxonomy" id="488582"/>
    <lineage>
        <taxon>Eukaryota</taxon>
        <taxon>Metazoa</taxon>
        <taxon>Ecdysozoa</taxon>
        <taxon>Arthropoda</taxon>
        <taxon>Hexapoda</taxon>
        <taxon>Insecta</taxon>
        <taxon>Pterygota</taxon>
        <taxon>Neoptera</taxon>
        <taxon>Endopterygota</taxon>
        <taxon>Hymenoptera</taxon>
        <taxon>Apocrita</taxon>
        <taxon>Aculeata</taxon>
        <taxon>Formicoidea</taxon>
        <taxon>Formicidae</taxon>
        <taxon>Formicinae</taxon>
        <taxon>Lasius</taxon>
        <taxon>Lasius</taxon>
    </lineage>
</organism>
<feature type="domain" description="Cwf19-like protein C-terminal" evidence="3">
    <location>
        <begin position="634"/>
        <end position="725"/>
    </location>
</feature>
<evidence type="ECO:0008006" key="7">
    <source>
        <dbReference type="Google" id="ProtNLM"/>
    </source>
</evidence>
<feature type="compositionally biased region" description="Basic residues" evidence="2">
    <location>
        <begin position="25"/>
        <end position="50"/>
    </location>
</feature>
<keyword evidence="6" id="KW-1185">Reference proteome</keyword>
<name>A0AAV2N673_9HYME</name>
<dbReference type="InterPro" id="IPR040194">
    <property type="entry name" value="Cwf19-like"/>
</dbReference>
<dbReference type="EMBL" id="OZ034833">
    <property type="protein sequence ID" value="CAL1674815.1"/>
    <property type="molecule type" value="Genomic_DNA"/>
</dbReference>
<dbReference type="InterPro" id="IPR006768">
    <property type="entry name" value="Cwf19-like_C_dom-1"/>
</dbReference>
<comment type="similarity">
    <text evidence="1">Belongs to the CWF19 family.</text>
</comment>
<feature type="region of interest" description="Disordered" evidence="2">
    <location>
        <begin position="225"/>
        <end position="313"/>
    </location>
</feature>
<dbReference type="GO" id="GO:0000398">
    <property type="term" value="P:mRNA splicing, via spliceosome"/>
    <property type="evidence" value="ECO:0007669"/>
    <property type="project" value="TreeGrafter"/>
</dbReference>
<dbReference type="Pfam" id="PF04676">
    <property type="entry name" value="CwfJ_C_2"/>
    <property type="match status" value="1"/>
</dbReference>
<feature type="compositionally biased region" description="Polar residues" evidence="2">
    <location>
        <begin position="74"/>
        <end position="90"/>
    </location>
</feature>
<evidence type="ECO:0000256" key="2">
    <source>
        <dbReference type="SAM" id="MobiDB-lite"/>
    </source>
</evidence>
<proteinExistence type="inferred from homology"/>
<evidence type="ECO:0000313" key="6">
    <source>
        <dbReference type="Proteomes" id="UP001497644"/>
    </source>
</evidence>
<sequence>MEQLATCTLQIDKVKSSDKDIASSMHRKSSKKSKKSKTDKKKNKKHKKKREYSSSSSETDDSGKYMWVEKIVEDQTSSHNIENLVNNEAQENPLKRDEWMNVESFFSNLSKSDIKKQKLNTKEEDKTKFLLDKPGQSNRELNPYWKDGGDGLPQISSERFDSPQVLDANWLKKSLRRAKEQAHRDGKTLEEVATERWGSLETIQSMIIKAEKISNAEQKKLYFKKHYNDRHNKDLHGISSSRLRNRSRSRSRSKEHKYSTSDYFSRRHIEKKQSYQRPKDSDNYQQITHRSTSNSSKNWKKDKSDERKHESELIKLSKLKETKTEDKSNINEMDKNKDISILTEAEMNKLGARIIKAEIIGDNKLAAQLKVQLEQARKLVAANNTNVQEETVILTKTDAKGVARPIQPRNQAKQFAASHRKKKPAETHVSGERVRYFADDDKYSLHEMFQREKGRSTNDDEAIFTKLVVKKTDHVDDMYEQQIARTDSEVKQEKRDRSYAIKEHKHLSNSMENCSWCLDSKNMLKHMIVTMDSMICLSLPAYTSLTTSQCILTPIQHVACQLQLDEDVWYKLKEFKGKLINMFMKEDLYPIFFEVYKKRRKFSHMQLECVPLPKETGESAPIYFKKALLECETEWSINKKIVDLKNKDIRHAVPNGLSYFMVEFASHPGYAHVIEDEEMFPKNFAEEIIGGMLDLDCHLWRKPKRQSFDEQRAKMLKFTEIWKKHNSSQSEDI</sequence>
<feature type="compositionally biased region" description="Basic and acidic residues" evidence="2">
    <location>
        <begin position="299"/>
        <end position="313"/>
    </location>
</feature>
<feature type="domain" description="Cwf19-like C-terminal" evidence="4">
    <location>
        <begin position="502"/>
        <end position="625"/>
    </location>
</feature>
<feature type="region of interest" description="Disordered" evidence="2">
    <location>
        <begin position="15"/>
        <end position="97"/>
    </location>
</feature>
<dbReference type="AlphaFoldDB" id="A0AAV2N673"/>
<protein>
    <recommendedName>
        <fullName evidence="7">CWF19-like protein 2</fullName>
    </recommendedName>
</protein>
<dbReference type="GO" id="GO:0071014">
    <property type="term" value="C:post-mRNA release spliceosomal complex"/>
    <property type="evidence" value="ECO:0007669"/>
    <property type="project" value="TreeGrafter"/>
</dbReference>
<dbReference type="Pfam" id="PF04677">
    <property type="entry name" value="CwfJ_C_1"/>
    <property type="match status" value="1"/>
</dbReference>
<reference evidence="5" key="1">
    <citation type="submission" date="2024-04" db="EMBL/GenBank/DDBJ databases">
        <authorList>
            <consortium name="Molecular Ecology Group"/>
        </authorList>
    </citation>
    <scope>NUCLEOTIDE SEQUENCE</scope>
</reference>
<evidence type="ECO:0000259" key="4">
    <source>
        <dbReference type="Pfam" id="PF04677"/>
    </source>
</evidence>
<evidence type="ECO:0000313" key="5">
    <source>
        <dbReference type="EMBL" id="CAL1674815.1"/>
    </source>
</evidence>
<dbReference type="PANTHER" id="PTHR12072:SF5">
    <property type="entry name" value="CWF19-LIKE PROTEIN 2"/>
    <property type="match status" value="1"/>
</dbReference>
<dbReference type="Proteomes" id="UP001497644">
    <property type="component" value="Chromosome 10"/>
</dbReference>
<feature type="compositionally biased region" description="Basic and acidic residues" evidence="2">
    <location>
        <begin position="256"/>
        <end position="282"/>
    </location>
</feature>
<accession>A0AAV2N673</accession>
<feature type="compositionally biased region" description="Polar residues" evidence="2">
    <location>
        <begin position="283"/>
        <end position="292"/>
    </location>
</feature>
<dbReference type="PANTHER" id="PTHR12072">
    <property type="entry name" value="CWF19, CELL CYCLE CONTROL PROTEIN"/>
    <property type="match status" value="1"/>
</dbReference>
<dbReference type="InterPro" id="IPR006767">
    <property type="entry name" value="Cwf19-like_C_dom-2"/>
</dbReference>
<feature type="compositionally biased region" description="Basic residues" evidence="2">
    <location>
        <begin position="243"/>
        <end position="255"/>
    </location>
</feature>
<evidence type="ECO:0000256" key="1">
    <source>
        <dbReference type="ARBA" id="ARBA00006795"/>
    </source>
</evidence>
<feature type="region of interest" description="Disordered" evidence="2">
    <location>
        <begin position="125"/>
        <end position="146"/>
    </location>
</feature>
<evidence type="ECO:0000259" key="3">
    <source>
        <dbReference type="Pfam" id="PF04676"/>
    </source>
</evidence>
<gene>
    <name evidence="5" type="ORF">LPLAT_LOCUS1362</name>
</gene>